<comment type="caution">
    <text evidence="2">The sequence shown here is derived from an EMBL/GenBank/DDBJ whole genome shotgun (WGS) entry which is preliminary data.</text>
</comment>
<evidence type="ECO:0000313" key="2">
    <source>
        <dbReference type="EMBL" id="OAT68695.1"/>
    </source>
</evidence>
<dbReference type="GO" id="GO:0006310">
    <property type="term" value="P:DNA recombination"/>
    <property type="evidence" value="ECO:0007669"/>
    <property type="project" value="UniProtKB-KW"/>
</dbReference>
<accession>A0A179VCJ4</accession>
<protein>
    <recommendedName>
        <fullName evidence="4">Integrase</fullName>
    </recommendedName>
</protein>
<dbReference type="GO" id="GO:0003677">
    <property type="term" value="F:DNA binding"/>
    <property type="evidence" value="ECO:0007669"/>
    <property type="project" value="InterPro"/>
</dbReference>
<evidence type="ECO:0008006" key="4">
    <source>
        <dbReference type="Google" id="ProtNLM"/>
    </source>
</evidence>
<reference evidence="2 3" key="1">
    <citation type="submission" date="2016-01" db="EMBL/GenBank/DDBJ databases">
        <title>Mycobacterium immunogenum strain CD11_6 genome sequencing and assembly.</title>
        <authorList>
            <person name="Kaur G."/>
            <person name="Nair G.R."/>
            <person name="Mayilraj S."/>
        </authorList>
    </citation>
    <scope>NUCLEOTIDE SEQUENCE [LARGE SCALE GENOMIC DNA]</scope>
    <source>
        <strain evidence="2 3">CD11-6</strain>
    </source>
</reference>
<dbReference type="InterPro" id="IPR013762">
    <property type="entry name" value="Integrase-like_cat_sf"/>
</dbReference>
<evidence type="ECO:0000256" key="1">
    <source>
        <dbReference type="ARBA" id="ARBA00023172"/>
    </source>
</evidence>
<name>A0A179VCJ4_9MYCO</name>
<dbReference type="AlphaFoldDB" id="A0A179VCJ4"/>
<sequence>MSSYETKRSASRRAHRSFRRTVATLIDGAGLSARIGADHLGHAKESMTQDRYMSRGRVHSQVAELLEAVTGNSGPL</sequence>
<dbReference type="Proteomes" id="UP000186919">
    <property type="component" value="Unassembled WGS sequence"/>
</dbReference>
<dbReference type="Gene3D" id="1.10.443.10">
    <property type="entry name" value="Intergrase catalytic core"/>
    <property type="match status" value="1"/>
</dbReference>
<evidence type="ECO:0000313" key="3">
    <source>
        <dbReference type="Proteomes" id="UP000186919"/>
    </source>
</evidence>
<dbReference type="GO" id="GO:0015074">
    <property type="term" value="P:DNA integration"/>
    <property type="evidence" value="ECO:0007669"/>
    <property type="project" value="InterPro"/>
</dbReference>
<organism evidence="2 3">
    <name type="scientific">Mycobacteroides immunogenum</name>
    <dbReference type="NCBI Taxonomy" id="83262"/>
    <lineage>
        <taxon>Bacteria</taxon>
        <taxon>Bacillati</taxon>
        <taxon>Actinomycetota</taxon>
        <taxon>Actinomycetes</taxon>
        <taxon>Mycobacteriales</taxon>
        <taxon>Mycobacteriaceae</taxon>
        <taxon>Mycobacteroides</taxon>
    </lineage>
</organism>
<dbReference type="SUPFAM" id="SSF56349">
    <property type="entry name" value="DNA breaking-rejoining enzymes"/>
    <property type="match status" value="1"/>
</dbReference>
<gene>
    <name evidence="2" type="ORF">AWB85_24185</name>
</gene>
<keyword evidence="1" id="KW-0233">DNA recombination</keyword>
<dbReference type="InterPro" id="IPR011010">
    <property type="entry name" value="DNA_brk_join_enz"/>
</dbReference>
<dbReference type="EMBL" id="LQYE01000013">
    <property type="protein sequence ID" value="OAT68695.1"/>
    <property type="molecule type" value="Genomic_DNA"/>
</dbReference>
<proteinExistence type="predicted"/>